<evidence type="ECO:0000259" key="5">
    <source>
        <dbReference type="PROSITE" id="PS51444"/>
    </source>
</evidence>
<feature type="region of interest" description="Disordered" evidence="3">
    <location>
        <begin position="1095"/>
        <end position="1152"/>
    </location>
</feature>
<dbReference type="InterPro" id="IPR027643">
    <property type="entry name" value="Formin-like_plant"/>
</dbReference>
<feature type="compositionally biased region" description="Polar residues" evidence="3">
    <location>
        <begin position="199"/>
        <end position="281"/>
    </location>
</feature>
<keyword evidence="7" id="KW-1185">Reference proteome</keyword>
<dbReference type="STRING" id="3659.A0A0A0LMZ1"/>
<dbReference type="InterPro" id="IPR015425">
    <property type="entry name" value="FH2_Formin"/>
</dbReference>
<evidence type="ECO:0000256" key="3">
    <source>
        <dbReference type="SAM" id="MobiDB-lite"/>
    </source>
</evidence>
<keyword evidence="4" id="KW-1133">Transmembrane helix</keyword>
<feature type="compositionally biased region" description="Pro residues" evidence="3">
    <location>
        <begin position="598"/>
        <end position="648"/>
    </location>
</feature>
<reference evidence="6 7" key="1">
    <citation type="journal article" date="2009" name="Nat. Genet.">
        <title>The genome of the cucumber, Cucumis sativus L.</title>
        <authorList>
            <person name="Huang S."/>
            <person name="Li R."/>
            <person name="Zhang Z."/>
            <person name="Li L."/>
            <person name="Gu X."/>
            <person name="Fan W."/>
            <person name="Lucas W.J."/>
            <person name="Wang X."/>
            <person name="Xie B."/>
            <person name="Ni P."/>
            <person name="Ren Y."/>
            <person name="Zhu H."/>
            <person name="Li J."/>
            <person name="Lin K."/>
            <person name="Jin W."/>
            <person name="Fei Z."/>
            <person name="Li G."/>
            <person name="Staub J."/>
            <person name="Kilian A."/>
            <person name="van der Vossen E.A."/>
            <person name="Wu Y."/>
            <person name="Guo J."/>
            <person name="He J."/>
            <person name="Jia Z."/>
            <person name="Ren Y."/>
            <person name="Tian G."/>
            <person name="Lu Y."/>
            <person name="Ruan J."/>
            <person name="Qian W."/>
            <person name="Wang M."/>
            <person name="Huang Q."/>
            <person name="Li B."/>
            <person name="Xuan Z."/>
            <person name="Cao J."/>
            <person name="Asan"/>
            <person name="Wu Z."/>
            <person name="Zhang J."/>
            <person name="Cai Q."/>
            <person name="Bai Y."/>
            <person name="Zhao B."/>
            <person name="Han Y."/>
            <person name="Li Y."/>
            <person name="Li X."/>
            <person name="Wang S."/>
            <person name="Shi Q."/>
            <person name="Liu S."/>
            <person name="Cho W.K."/>
            <person name="Kim J.Y."/>
            <person name="Xu Y."/>
            <person name="Heller-Uszynska K."/>
            <person name="Miao H."/>
            <person name="Cheng Z."/>
            <person name="Zhang S."/>
            <person name="Wu J."/>
            <person name="Yang Y."/>
            <person name="Kang H."/>
            <person name="Li M."/>
            <person name="Liang H."/>
            <person name="Ren X."/>
            <person name="Shi Z."/>
            <person name="Wen M."/>
            <person name="Jian M."/>
            <person name="Yang H."/>
            <person name="Zhang G."/>
            <person name="Yang Z."/>
            <person name="Chen R."/>
            <person name="Liu S."/>
            <person name="Li J."/>
            <person name="Ma L."/>
            <person name="Liu H."/>
            <person name="Zhou Y."/>
            <person name="Zhao J."/>
            <person name="Fang X."/>
            <person name="Li G."/>
            <person name="Fang L."/>
            <person name="Li Y."/>
            <person name="Liu D."/>
            <person name="Zheng H."/>
            <person name="Zhang Y."/>
            <person name="Qin N."/>
            <person name="Li Z."/>
            <person name="Yang G."/>
            <person name="Yang S."/>
            <person name="Bolund L."/>
            <person name="Kristiansen K."/>
            <person name="Zheng H."/>
            <person name="Li S."/>
            <person name="Zhang X."/>
            <person name="Yang H."/>
            <person name="Wang J."/>
            <person name="Sun R."/>
            <person name="Zhang B."/>
            <person name="Jiang S."/>
            <person name="Wang J."/>
            <person name="Du Y."/>
            <person name="Li S."/>
        </authorList>
    </citation>
    <scope>NUCLEOTIDE SEQUENCE [LARGE SCALE GENOMIC DNA]</scope>
    <source>
        <strain evidence="7">cv. 9930</strain>
    </source>
</reference>
<feature type="compositionally biased region" description="Acidic residues" evidence="3">
    <location>
        <begin position="1132"/>
        <end position="1143"/>
    </location>
</feature>
<accession>A0A0A0LMZ1</accession>
<dbReference type="GO" id="GO:0045010">
    <property type="term" value="P:actin nucleation"/>
    <property type="evidence" value="ECO:0007669"/>
    <property type="project" value="InterPro"/>
</dbReference>
<dbReference type="GO" id="GO:0005856">
    <property type="term" value="C:cytoskeleton"/>
    <property type="evidence" value="ECO:0000318"/>
    <property type="project" value="GO_Central"/>
</dbReference>
<evidence type="ECO:0000313" key="6">
    <source>
        <dbReference type="EMBL" id="KGN63280.1"/>
    </source>
</evidence>
<feature type="region of interest" description="Disordered" evidence="3">
    <location>
        <begin position="544"/>
        <end position="678"/>
    </location>
</feature>
<dbReference type="PROSITE" id="PS51444">
    <property type="entry name" value="FH2"/>
    <property type="match status" value="1"/>
</dbReference>
<dbReference type="AlphaFoldDB" id="A0A0A0LMZ1"/>
<dbReference type="PANTHER" id="PTHR23213:SF392">
    <property type="entry name" value="FORMIN-LIKE PROTEIN 3"/>
    <property type="match status" value="1"/>
</dbReference>
<dbReference type="Proteomes" id="UP000029981">
    <property type="component" value="Chromosome 2"/>
</dbReference>
<evidence type="ECO:0000256" key="2">
    <source>
        <dbReference type="RuleBase" id="RU361260"/>
    </source>
</evidence>
<dbReference type="Gene3D" id="1.20.58.2220">
    <property type="entry name" value="Formin, FH2 domain"/>
    <property type="match status" value="1"/>
</dbReference>
<dbReference type="Gramene" id="KGN63280">
    <property type="protein sequence ID" value="KGN63280"/>
    <property type="gene ID" value="Csa_2G423600"/>
</dbReference>
<feature type="region of interest" description="Disordered" evidence="3">
    <location>
        <begin position="151"/>
        <end position="485"/>
    </location>
</feature>
<sequence length="1152" mass="123287">MVIQREMELRRAGYVVVFVTLLCALAIASSEGRRKTVEMVLTNADYYTSSNLDKDMGEKACMKELAEKEYAHEHEESLVPHIKTEDMGEKTIRILPPDMKQDVLDCLRKKTMLSRSSESSSILFDRFSKPIELSLNGGSNIHMKRLIRSSQDSSIRHLAEASSPPAPPSPSPGAESPVNSPLPSPSHAPMPSPSHAPTKSPNHAPTKSPNHAPTKSPNHAPTKSPNHAPTKSPNHAPTKSPNHAPTKSPNHAPTKSPNHAPTKSPNHAPTKSPNHAPTKSPNHAPAKSPSRAPAKSPSRAPAKSPSRAPAKSPSRAPAKSPSRAPAKSPSRAPAKSPSRAPAKSPSRAPAKSPSRAPAKSPSRAPAKSPSRAPAKSPSRAPAKSPSRAPAKSPSRAPAKSPSRAPAKSPSRAPAKSPSRAPAKSPSRAPAKSSSRNLRPPVEAPPRSREPPPDDTDVPDLPTPSVVRSPPPPRASSKSRPPKKHEEDQTVIIAGIIAAGLGVVLVVALLLFCCRKGEESKIDPKDGQKDERPLLNISLSELSAGSSQKSYNLGNSGTNADNGTKPSSFVGNLSVNPENGTSMAEAQTTDGKSSAMPHIKPPPGRLDSQPPPSAPAPVVAPPPPPPPAPRAPPPPPLKVGRPPPAPPGAIPGKSQPVPIGPHRRGPSGSSMDADSGSQKTKLKPFFWDKVLANPGQSMVWHEISAGSFQFNEEMMESLFGYTAVETNKGDRKKDSVSDPSLQYIQIIDAKKAQNLSILLRALNVTTTEVLDALEEGNPDLPAELLQTLLKMAPTTEEELKLRLFSGELSQLGPAERFLKVLVDVPFAFKRLECLLFMLSMSEDVTNIKESFATLEVASNNLRNSRLFLKLLEAVLKTGNRMNDGTYRGGAQAFKLDTLLKLADVKGTDGKTTLLHFVVQEIIRSEGIRAARSDRQSRSSSSIVSNDTIFEDFADDSTEHYRQLGLQVVSGLTKELENVKKAAAVDADGLTTTISKLGQSLIKTKAFIDAEMKSLDEDSKFHQSMSKFLEGAEADIAWIAVEEKKIMALVKSTVDYFHGNSGKEEGLRLFTIVRDFLIVLDKTCKQVKEAAEAAAKQAKHTKKETATPTAACQQNSDLRQRLFPAIVERRIGDDESSSSEDDDGESSSSSSSSS</sequence>
<reference evidence="6 7" key="3">
    <citation type="journal article" date="2010" name="BMC Genomics">
        <title>Transcriptome sequencing and comparative analysis of cucumber flowers with different sex types.</title>
        <authorList>
            <person name="Guo S."/>
            <person name="Zheng Y."/>
            <person name="Joung J.G."/>
            <person name="Liu S."/>
            <person name="Zhang Z."/>
            <person name="Crasta O.R."/>
            <person name="Sobral B.W."/>
            <person name="Xu Y."/>
            <person name="Huang S."/>
            <person name="Fei Z."/>
        </authorList>
    </citation>
    <scope>NUCLEOTIDE SEQUENCE [LARGE SCALE GENOMIC DNA]</scope>
    <source>
        <strain evidence="7">cv. 9930</strain>
    </source>
</reference>
<name>A0A0A0LMZ1_CUCSA</name>
<dbReference type="GO" id="GO:0030036">
    <property type="term" value="P:actin cytoskeleton organization"/>
    <property type="evidence" value="ECO:0000318"/>
    <property type="project" value="GO_Central"/>
</dbReference>
<reference evidence="6 7" key="4">
    <citation type="journal article" date="2011" name="BMC Genomics">
        <title>RNA-Seq improves annotation of protein-coding genes in the cucumber genome.</title>
        <authorList>
            <person name="Li Z."/>
            <person name="Zhang Z."/>
            <person name="Yan P."/>
            <person name="Huang S."/>
            <person name="Fei Z."/>
            <person name="Lin K."/>
        </authorList>
    </citation>
    <scope>NUCLEOTIDE SEQUENCE [LARGE SCALE GENOMIC DNA]</scope>
    <source>
        <strain evidence="7">cv. 9930</strain>
    </source>
</reference>
<keyword evidence="4" id="KW-0472">Membrane</keyword>
<dbReference type="EMBL" id="CM002923">
    <property type="protein sequence ID" value="KGN63280.1"/>
    <property type="molecule type" value="Genomic_DNA"/>
</dbReference>
<feature type="compositionally biased region" description="Low complexity" evidence="3">
    <location>
        <begin position="458"/>
        <end position="467"/>
    </location>
</feature>
<dbReference type="Pfam" id="PF02181">
    <property type="entry name" value="FH2"/>
    <property type="match status" value="1"/>
</dbReference>
<feature type="compositionally biased region" description="Low complexity" evidence="3">
    <location>
        <begin position="284"/>
        <end position="435"/>
    </location>
</feature>
<dbReference type="GO" id="GO:0051015">
    <property type="term" value="F:actin filament binding"/>
    <property type="evidence" value="ECO:0000318"/>
    <property type="project" value="GO_Central"/>
</dbReference>
<feature type="compositionally biased region" description="Polar residues" evidence="3">
    <location>
        <begin position="1106"/>
        <end position="1115"/>
    </location>
</feature>
<feature type="compositionally biased region" description="Polar residues" evidence="3">
    <location>
        <begin position="544"/>
        <end position="591"/>
    </location>
</feature>
<feature type="compositionally biased region" description="Polar residues" evidence="3">
    <location>
        <begin position="666"/>
        <end position="678"/>
    </location>
</feature>
<proteinExistence type="inferred from homology"/>
<dbReference type="SMART" id="SM00498">
    <property type="entry name" value="FH2"/>
    <property type="match status" value="1"/>
</dbReference>
<protein>
    <recommendedName>
        <fullName evidence="2">Formin-like protein</fullName>
    </recommendedName>
</protein>
<feature type="compositionally biased region" description="Pro residues" evidence="3">
    <location>
        <begin position="180"/>
        <end position="194"/>
    </location>
</feature>
<evidence type="ECO:0000256" key="4">
    <source>
        <dbReference type="SAM" id="Phobius"/>
    </source>
</evidence>
<dbReference type="SUPFAM" id="SSF101447">
    <property type="entry name" value="Formin homology 2 domain (FH2 domain)"/>
    <property type="match status" value="1"/>
</dbReference>
<comment type="similarity">
    <text evidence="1">Belongs to the formin-like family. Class-I subfamily.</text>
</comment>
<gene>
    <name evidence="6" type="ORF">Csa_2G423600</name>
</gene>
<evidence type="ECO:0000256" key="1">
    <source>
        <dbReference type="ARBA" id="ARBA00025793"/>
    </source>
</evidence>
<reference evidence="6 7" key="2">
    <citation type="journal article" date="2009" name="PLoS ONE">
        <title>An integrated genetic and cytogenetic map of the cucumber genome.</title>
        <authorList>
            <person name="Ren Y."/>
            <person name="Zhang Z."/>
            <person name="Liu J."/>
            <person name="Staub J.E."/>
            <person name="Han Y."/>
            <person name="Cheng Z."/>
            <person name="Li X."/>
            <person name="Lu J."/>
            <person name="Miao H."/>
            <person name="Kang H."/>
            <person name="Xie B."/>
            <person name="Gu X."/>
            <person name="Wang X."/>
            <person name="Du Y."/>
            <person name="Jin W."/>
            <person name="Huang S."/>
        </authorList>
    </citation>
    <scope>NUCLEOTIDE SEQUENCE [LARGE SCALE GENOMIC DNA]</scope>
    <source>
        <strain evidence="7">cv. 9930</strain>
    </source>
</reference>
<feature type="transmembrane region" description="Helical" evidence="4">
    <location>
        <begin position="12"/>
        <end position="29"/>
    </location>
</feature>
<feature type="domain" description="FH2" evidence="5">
    <location>
        <begin position="671"/>
        <end position="1104"/>
    </location>
</feature>
<dbReference type="eggNOG" id="KOG1922">
    <property type="taxonomic scope" value="Eukaryota"/>
</dbReference>
<evidence type="ECO:0000313" key="7">
    <source>
        <dbReference type="Proteomes" id="UP000029981"/>
    </source>
</evidence>
<organism evidence="6 7">
    <name type="scientific">Cucumis sativus</name>
    <name type="common">Cucumber</name>
    <dbReference type="NCBI Taxonomy" id="3659"/>
    <lineage>
        <taxon>Eukaryota</taxon>
        <taxon>Viridiplantae</taxon>
        <taxon>Streptophyta</taxon>
        <taxon>Embryophyta</taxon>
        <taxon>Tracheophyta</taxon>
        <taxon>Spermatophyta</taxon>
        <taxon>Magnoliopsida</taxon>
        <taxon>eudicotyledons</taxon>
        <taxon>Gunneridae</taxon>
        <taxon>Pentapetalae</taxon>
        <taxon>rosids</taxon>
        <taxon>fabids</taxon>
        <taxon>Cucurbitales</taxon>
        <taxon>Cucurbitaceae</taxon>
        <taxon>Benincaseae</taxon>
        <taxon>Cucumis</taxon>
    </lineage>
</organism>
<dbReference type="PANTHER" id="PTHR23213">
    <property type="entry name" value="FORMIN-RELATED"/>
    <property type="match status" value="1"/>
</dbReference>
<keyword evidence="4" id="KW-0812">Transmembrane</keyword>
<dbReference type="OMA" id="NHAPTKS"/>
<dbReference type="InterPro" id="IPR042201">
    <property type="entry name" value="FH2_Formin_sf"/>
</dbReference>